<evidence type="ECO:0000256" key="4">
    <source>
        <dbReference type="ARBA" id="ARBA00022688"/>
    </source>
</evidence>
<dbReference type="AlphaFoldDB" id="A0A507D937"/>
<dbReference type="PANTHER" id="PTHR21427">
    <property type="entry name" value="UBIQUINONE BIOSYNTHESIS PROTEIN COQ9, MITOCHONDRIAL"/>
    <property type="match status" value="1"/>
</dbReference>
<evidence type="ECO:0000256" key="7">
    <source>
        <dbReference type="ARBA" id="ARBA00023128"/>
    </source>
</evidence>
<dbReference type="Proteomes" id="UP000320475">
    <property type="component" value="Unassembled WGS sequence"/>
</dbReference>
<comment type="similarity">
    <text evidence="3 8">Belongs to the COQ9 family.</text>
</comment>
<dbReference type="Proteomes" id="UP000317494">
    <property type="component" value="Unassembled WGS sequence"/>
</dbReference>
<dbReference type="NCBIfam" id="TIGR02396">
    <property type="entry name" value="diverge_rpsU"/>
    <property type="match status" value="1"/>
</dbReference>
<reference evidence="13 14" key="1">
    <citation type="journal article" date="2019" name="Sci. Rep.">
        <title>Comparative genomics of chytrid fungi reveal insights into the obligate biotrophic and pathogenic lifestyle of Synchytrium endobioticum.</title>
        <authorList>
            <person name="van de Vossenberg B.T.L.H."/>
            <person name="Warris S."/>
            <person name="Nguyen H.D.T."/>
            <person name="van Gent-Pelzer M.P.E."/>
            <person name="Joly D.L."/>
            <person name="van de Geest H.C."/>
            <person name="Bonants P.J.M."/>
            <person name="Smith D.S."/>
            <person name="Levesque C.A."/>
            <person name="van der Lee T.A.J."/>
        </authorList>
    </citation>
    <scope>NUCLEOTIDE SEQUENCE [LARGE SCALE GENOMIC DNA]</scope>
    <source>
        <strain evidence="12 14">LEV6574</strain>
        <strain evidence="11 13">MB42</strain>
    </source>
</reference>
<dbReference type="OrthoDB" id="619536at2759"/>
<dbReference type="FunFam" id="1.10.357.10:FF:000004">
    <property type="entry name" value="Ubiquinone biosynthesis protein COQ9, mitochondrial"/>
    <property type="match status" value="1"/>
</dbReference>
<feature type="domain" description="COQ9 C-terminal" evidence="9">
    <location>
        <begin position="164"/>
        <end position="230"/>
    </location>
</feature>
<feature type="domain" description="Ubiquinone biosynthesis protein COQ9 HTH" evidence="10">
    <location>
        <begin position="53"/>
        <end position="82"/>
    </location>
</feature>
<evidence type="ECO:0000259" key="10">
    <source>
        <dbReference type="Pfam" id="PF21392"/>
    </source>
</evidence>
<protein>
    <recommendedName>
        <fullName evidence="8">Ubiquinone biosynthesis protein</fullName>
    </recommendedName>
</protein>
<dbReference type="GO" id="GO:0006744">
    <property type="term" value="P:ubiquinone biosynthetic process"/>
    <property type="evidence" value="ECO:0007669"/>
    <property type="project" value="UniProtKB-UniRule"/>
</dbReference>
<dbReference type="VEuPathDB" id="FungiDB:SeMB42_g03334"/>
<dbReference type="InterPro" id="IPR048674">
    <property type="entry name" value="COQ9_HTH"/>
</dbReference>
<comment type="subcellular location">
    <subcellularLocation>
        <location evidence="1 8">Mitochondrion</location>
    </subcellularLocation>
</comment>
<dbReference type="EMBL" id="QEAN01000117">
    <property type="protein sequence ID" value="TPX47390.1"/>
    <property type="molecule type" value="Genomic_DNA"/>
</dbReference>
<keyword evidence="6 8" id="KW-0446">Lipid-binding</keyword>
<evidence type="ECO:0000256" key="2">
    <source>
        <dbReference type="ARBA" id="ARBA00004749"/>
    </source>
</evidence>
<dbReference type="Pfam" id="PF21392">
    <property type="entry name" value="COQ9_N"/>
    <property type="match status" value="1"/>
</dbReference>
<dbReference type="InterPro" id="IPR012762">
    <property type="entry name" value="Ubiq_biosynth_COQ9"/>
</dbReference>
<comment type="function">
    <text evidence="8">Membrane-associated protein that warps the membrane surface to access and bind aromatic isoprenes with high specificity, including ubiquinone (CoQ) isoprene intermediates and presents them directly to Coq7, therefore facilitating the Coq7-mediated hydroxylase step. Participates in the biosynthesis of coenzyme Q, also named ubiquinone, an essential lipid-soluble electron transporter for aerobic cellular respiration.</text>
</comment>
<dbReference type="GO" id="GO:0005743">
    <property type="term" value="C:mitochondrial inner membrane"/>
    <property type="evidence" value="ECO:0007669"/>
    <property type="project" value="TreeGrafter"/>
</dbReference>
<comment type="pathway">
    <text evidence="2 8">Cofactor biosynthesis; ubiquinone biosynthesis.</text>
</comment>
<dbReference type="InterPro" id="IPR013718">
    <property type="entry name" value="COQ9_C"/>
</dbReference>
<dbReference type="EMBL" id="QEAM01000069">
    <property type="protein sequence ID" value="TPX47771.1"/>
    <property type="molecule type" value="Genomic_DNA"/>
</dbReference>
<evidence type="ECO:0000313" key="12">
    <source>
        <dbReference type="EMBL" id="TPX47771.1"/>
    </source>
</evidence>
<gene>
    <name evidence="12" type="ORF">SeLEV6574_g02467</name>
    <name evidence="11" type="ORF">SeMB42_g03334</name>
</gene>
<sequence>MRHAFSIVASPSTSRHILPHIRCLATPSSAAHAGTRSLPSLDILFISSDSSTDDVRSKILQCALAMVPTHGFSTAAIEEGAKQLGYPSIAHGMFPRGSIDLISHFLDTAKEGMRRDVLKMDLSSMKTTSKVRAGVVSRLEFSKPVISQWPEAAAQLALPQNLDVALKGLGELVDEIWFLAGDRSVDMNWYSKRTLLAGVYSSTEMYMTQDTSPEYRETSAFLDRRLSDVAFIGKSIGSVKSGFEFAFQTASGILQSRGFKP</sequence>
<evidence type="ECO:0000313" key="11">
    <source>
        <dbReference type="EMBL" id="TPX47390.1"/>
    </source>
</evidence>
<dbReference type="GO" id="GO:0008289">
    <property type="term" value="F:lipid binding"/>
    <property type="evidence" value="ECO:0007669"/>
    <property type="project" value="UniProtKB-UniRule"/>
</dbReference>
<evidence type="ECO:0000256" key="5">
    <source>
        <dbReference type="ARBA" id="ARBA00022946"/>
    </source>
</evidence>
<evidence type="ECO:0000259" key="9">
    <source>
        <dbReference type="Pfam" id="PF08511"/>
    </source>
</evidence>
<keyword evidence="13" id="KW-1185">Reference proteome</keyword>
<evidence type="ECO:0000256" key="6">
    <source>
        <dbReference type="ARBA" id="ARBA00023121"/>
    </source>
</evidence>
<dbReference type="STRING" id="286115.A0A507D937"/>
<name>A0A507D937_9FUNG</name>
<evidence type="ECO:0000256" key="8">
    <source>
        <dbReference type="RuleBase" id="RU366063"/>
    </source>
</evidence>
<evidence type="ECO:0000256" key="1">
    <source>
        <dbReference type="ARBA" id="ARBA00004173"/>
    </source>
</evidence>
<evidence type="ECO:0000313" key="13">
    <source>
        <dbReference type="Proteomes" id="UP000317494"/>
    </source>
</evidence>
<comment type="caution">
    <text evidence="11">The sequence shown here is derived from an EMBL/GenBank/DDBJ whole genome shotgun (WGS) entry which is preliminary data.</text>
</comment>
<dbReference type="Pfam" id="PF08511">
    <property type="entry name" value="COQ9"/>
    <property type="match status" value="1"/>
</dbReference>
<evidence type="ECO:0000256" key="3">
    <source>
        <dbReference type="ARBA" id="ARBA00010766"/>
    </source>
</evidence>
<accession>A0A507D937</accession>
<organism evidence="11 13">
    <name type="scientific">Synchytrium endobioticum</name>
    <dbReference type="NCBI Taxonomy" id="286115"/>
    <lineage>
        <taxon>Eukaryota</taxon>
        <taxon>Fungi</taxon>
        <taxon>Fungi incertae sedis</taxon>
        <taxon>Chytridiomycota</taxon>
        <taxon>Chytridiomycota incertae sedis</taxon>
        <taxon>Chytridiomycetes</taxon>
        <taxon>Synchytriales</taxon>
        <taxon>Synchytriaceae</taxon>
        <taxon>Synchytrium</taxon>
    </lineage>
</organism>
<dbReference type="UniPathway" id="UPA00232"/>
<evidence type="ECO:0000313" key="14">
    <source>
        <dbReference type="Proteomes" id="UP000320475"/>
    </source>
</evidence>
<keyword evidence="7 8" id="KW-0496">Mitochondrion</keyword>
<proteinExistence type="inferred from homology"/>
<dbReference type="PANTHER" id="PTHR21427:SF19">
    <property type="entry name" value="UBIQUINONE BIOSYNTHESIS PROTEIN COQ9, MITOCHONDRIAL"/>
    <property type="match status" value="1"/>
</dbReference>
<dbReference type="Gene3D" id="1.10.357.10">
    <property type="entry name" value="Tetracycline Repressor, domain 2"/>
    <property type="match status" value="1"/>
</dbReference>
<keyword evidence="4 8" id="KW-0831">Ubiquinone biosynthesis</keyword>
<keyword evidence="5" id="KW-0809">Transit peptide</keyword>